<evidence type="ECO:0000313" key="1">
    <source>
        <dbReference type="EMBL" id="EAU69646.1"/>
    </source>
</evidence>
<name>Q09D91_STIAD</name>
<dbReference type="AlphaFoldDB" id="Q09D91"/>
<dbReference type="Proteomes" id="UP000032702">
    <property type="component" value="Unassembled WGS sequence"/>
</dbReference>
<dbReference type="EMBL" id="AAMD01000004">
    <property type="protein sequence ID" value="EAU69646.1"/>
    <property type="molecule type" value="Genomic_DNA"/>
</dbReference>
<gene>
    <name evidence="1" type="ORF">STIAU_2996</name>
</gene>
<protein>
    <submittedName>
        <fullName evidence="1">Uncharacterized protein</fullName>
    </submittedName>
</protein>
<organism evidence="1 2">
    <name type="scientific">Stigmatella aurantiaca (strain DW4/3-1)</name>
    <dbReference type="NCBI Taxonomy" id="378806"/>
    <lineage>
        <taxon>Bacteria</taxon>
        <taxon>Pseudomonadati</taxon>
        <taxon>Myxococcota</taxon>
        <taxon>Myxococcia</taxon>
        <taxon>Myxococcales</taxon>
        <taxon>Cystobacterineae</taxon>
        <taxon>Archangiaceae</taxon>
        <taxon>Stigmatella</taxon>
    </lineage>
</organism>
<evidence type="ECO:0000313" key="2">
    <source>
        <dbReference type="Proteomes" id="UP000032702"/>
    </source>
</evidence>
<comment type="caution">
    <text evidence="1">The sequence shown here is derived from an EMBL/GenBank/DDBJ whole genome shotgun (WGS) entry which is preliminary data.</text>
</comment>
<reference evidence="1 2" key="1">
    <citation type="submission" date="2006-04" db="EMBL/GenBank/DDBJ databases">
        <authorList>
            <person name="Nierman W.C."/>
        </authorList>
    </citation>
    <scope>NUCLEOTIDE SEQUENCE [LARGE SCALE GENOMIC DNA]</scope>
    <source>
        <strain evidence="1 2">DW4/3-1</strain>
    </source>
</reference>
<proteinExistence type="predicted"/>
<accession>Q09D91</accession>
<sequence>MGLVLRAIAHLEAESIAQVSPTRFLELFQKALGRSRQPDIHVLGGACLRQEELHGGHVFLQGSEVRGATL</sequence>